<keyword evidence="2" id="KW-1185">Reference proteome</keyword>
<protein>
    <submittedName>
        <fullName evidence="1">Uncharacterized protein</fullName>
    </submittedName>
</protein>
<dbReference type="Proteomes" id="UP000008909">
    <property type="component" value="Unassembled WGS sequence"/>
</dbReference>
<evidence type="ECO:0000313" key="1">
    <source>
        <dbReference type="EMBL" id="GAA55491.1"/>
    </source>
</evidence>
<dbReference type="AlphaFoldDB" id="G7YRB1"/>
<reference evidence="1" key="1">
    <citation type="journal article" date="2011" name="Genome Biol.">
        <title>The draft genome of the carcinogenic human liver fluke Clonorchis sinensis.</title>
        <authorList>
            <person name="Wang X."/>
            <person name="Chen W."/>
            <person name="Huang Y."/>
            <person name="Sun J."/>
            <person name="Men J."/>
            <person name="Liu H."/>
            <person name="Luo F."/>
            <person name="Guo L."/>
            <person name="Lv X."/>
            <person name="Deng C."/>
            <person name="Zhou C."/>
            <person name="Fan Y."/>
            <person name="Li X."/>
            <person name="Huang L."/>
            <person name="Hu Y."/>
            <person name="Liang C."/>
            <person name="Hu X."/>
            <person name="Xu J."/>
            <person name="Yu X."/>
        </authorList>
    </citation>
    <scope>NUCLEOTIDE SEQUENCE [LARGE SCALE GENOMIC DNA]</scope>
    <source>
        <strain evidence="1">Henan</strain>
    </source>
</reference>
<gene>
    <name evidence="1" type="ORF">CLF_108156</name>
</gene>
<reference key="2">
    <citation type="submission" date="2011-10" db="EMBL/GenBank/DDBJ databases">
        <title>The genome and transcriptome sequence of Clonorchis sinensis provide insights into the carcinogenic liver fluke.</title>
        <authorList>
            <person name="Wang X."/>
            <person name="Huang Y."/>
            <person name="Chen W."/>
            <person name="Liu H."/>
            <person name="Guo L."/>
            <person name="Chen Y."/>
            <person name="Luo F."/>
            <person name="Zhou W."/>
            <person name="Sun J."/>
            <person name="Mao Q."/>
            <person name="Liang P."/>
            <person name="Zhou C."/>
            <person name="Tian Y."/>
            <person name="Men J."/>
            <person name="Lv X."/>
            <person name="Huang L."/>
            <person name="Zhou J."/>
            <person name="Hu Y."/>
            <person name="Li R."/>
            <person name="Zhang F."/>
            <person name="Lei H."/>
            <person name="Li X."/>
            <person name="Hu X."/>
            <person name="Liang C."/>
            <person name="Xu J."/>
            <person name="Wu Z."/>
            <person name="Yu X."/>
        </authorList>
    </citation>
    <scope>NUCLEOTIDE SEQUENCE</scope>
    <source>
        <strain>Henan</strain>
    </source>
</reference>
<proteinExistence type="predicted"/>
<organism evidence="1 2">
    <name type="scientific">Clonorchis sinensis</name>
    <name type="common">Chinese liver fluke</name>
    <dbReference type="NCBI Taxonomy" id="79923"/>
    <lineage>
        <taxon>Eukaryota</taxon>
        <taxon>Metazoa</taxon>
        <taxon>Spiralia</taxon>
        <taxon>Lophotrochozoa</taxon>
        <taxon>Platyhelminthes</taxon>
        <taxon>Trematoda</taxon>
        <taxon>Digenea</taxon>
        <taxon>Opisthorchiida</taxon>
        <taxon>Opisthorchiata</taxon>
        <taxon>Opisthorchiidae</taxon>
        <taxon>Clonorchis</taxon>
    </lineage>
</organism>
<evidence type="ECO:0000313" key="2">
    <source>
        <dbReference type="Proteomes" id="UP000008909"/>
    </source>
</evidence>
<dbReference type="EMBL" id="DF144026">
    <property type="protein sequence ID" value="GAA55491.1"/>
    <property type="molecule type" value="Genomic_DNA"/>
</dbReference>
<accession>G7YRB1</accession>
<name>G7YRB1_CLOSI</name>
<sequence>MNWLVNIKGKMAPKFSTEIVDWKDGRNNEEQPIWLATIQLVEVVRTNFQRKRSHRVICWPSSANQPWAQLEHVDVNHRWRAEIQDCCFLWGTPLDPDRAITHDRTFVITDGMSARHPIVCAFVKSEHFASMHKLFGLFMEIIGKQYGVQNVFMGRLPHVGIRDANAISLGSAKNPGKRLLRYKRSLSNDYKIHTGSERARGRTPILRTRCIDESKGRPRALVDSETSVIGEQYAPNLLPSMRSHPVPRLTGHTSNMSEPLYRPHHPICRRSNLYQLETTSLVIRLTADEPD</sequence>